<dbReference type="GO" id="GO:0006221">
    <property type="term" value="P:pyrimidine nucleotide biosynthetic process"/>
    <property type="evidence" value="ECO:0007669"/>
    <property type="project" value="UniProtKB-KW"/>
</dbReference>
<protein>
    <recommendedName>
        <fullName evidence="4">Aspartate/ornithine carbamoyltransferase carbamoyl-P binding domain-containing protein</fullName>
    </recommendedName>
</protein>
<gene>
    <name evidence="5" type="ORF">LITE_LOCUS42162</name>
</gene>
<dbReference type="PANTHER" id="PTHR45753:SF6">
    <property type="entry name" value="ASPARTATE CARBAMOYLTRANSFERASE"/>
    <property type="match status" value="1"/>
</dbReference>
<name>A0AAV0Q8H4_9ROSI</name>
<dbReference type="PRINTS" id="PR00101">
    <property type="entry name" value="ATCASE"/>
</dbReference>
<dbReference type="EMBL" id="CAMGYJ010000009">
    <property type="protein sequence ID" value="CAI0541568.1"/>
    <property type="molecule type" value="Genomic_DNA"/>
</dbReference>
<keyword evidence="3" id="KW-0665">Pyrimidine biosynthesis</keyword>
<dbReference type="GO" id="GO:0016743">
    <property type="term" value="F:carboxyl- or carbamoyltransferase activity"/>
    <property type="evidence" value="ECO:0007669"/>
    <property type="project" value="InterPro"/>
</dbReference>
<evidence type="ECO:0000259" key="4">
    <source>
        <dbReference type="Pfam" id="PF02729"/>
    </source>
</evidence>
<dbReference type="Proteomes" id="UP001154282">
    <property type="component" value="Unassembled WGS sequence"/>
</dbReference>
<dbReference type="InterPro" id="IPR036901">
    <property type="entry name" value="Asp/Orn_carbamoylTrfase_sf"/>
</dbReference>
<reference evidence="5" key="1">
    <citation type="submission" date="2022-08" db="EMBL/GenBank/DDBJ databases">
        <authorList>
            <person name="Gutierrez-Valencia J."/>
        </authorList>
    </citation>
    <scope>NUCLEOTIDE SEQUENCE</scope>
</reference>
<dbReference type="FunFam" id="3.40.50.1370:FF:000001">
    <property type="entry name" value="Aspartate carbamoyltransferase"/>
    <property type="match status" value="1"/>
</dbReference>
<comment type="similarity">
    <text evidence="1">Belongs to the aspartate/ornithine carbamoyltransferase superfamily. ATCase family.</text>
</comment>
<keyword evidence="2" id="KW-0808">Transferase</keyword>
<evidence type="ECO:0000313" key="6">
    <source>
        <dbReference type="Proteomes" id="UP001154282"/>
    </source>
</evidence>
<evidence type="ECO:0000256" key="2">
    <source>
        <dbReference type="ARBA" id="ARBA00022679"/>
    </source>
</evidence>
<dbReference type="Pfam" id="PF02729">
    <property type="entry name" value="OTCace_N"/>
    <property type="match status" value="1"/>
</dbReference>
<comment type="caution">
    <text evidence="5">The sequence shown here is derived from an EMBL/GenBank/DDBJ whole genome shotgun (WGS) entry which is preliminary data.</text>
</comment>
<evidence type="ECO:0000313" key="5">
    <source>
        <dbReference type="EMBL" id="CAI0541568.1"/>
    </source>
</evidence>
<dbReference type="PRINTS" id="PR00100">
    <property type="entry name" value="AOTCASE"/>
</dbReference>
<dbReference type="PANTHER" id="PTHR45753">
    <property type="entry name" value="ORNITHINE CARBAMOYLTRANSFERASE, MITOCHONDRIAL"/>
    <property type="match status" value="1"/>
</dbReference>
<dbReference type="AlphaFoldDB" id="A0AAV0Q8H4"/>
<dbReference type="Gene3D" id="3.40.50.1370">
    <property type="entry name" value="Aspartate/ornithine carbamoyltransferase"/>
    <property type="match status" value="2"/>
</dbReference>
<keyword evidence="6" id="KW-1185">Reference proteome</keyword>
<sequence length="298" mass="32620">MAATSSSLSSCLLSDHGIAAGDPAKCYTAKQAVSAKSLSMSSRLRHSMEASRLSSTTTRGPARCCSAVETKISPLFTLGKKFHLDDVIEAQQFDRDTLNAIFEVAREMEEIEMNPSGSQILKGFIMATLFYEPSTRTRLSFECAMKRLGGEVLTTENAREFSSAAKGETLEDTIRTVEGYSDIIVLRHFESGATRRAAATASIPVINAGDGPGQHPTQALLDIYTIDREIGKLDGIKVALVGDLANGRTVRSLAYLLAKYKDVKIYFVSPEVVKMKVTEPLMSLNEKVIWKHFTVLNR</sequence>
<dbReference type="PROSITE" id="PS00097">
    <property type="entry name" value="CARBAMOYLTRANSFERASE"/>
    <property type="match status" value="1"/>
</dbReference>
<proteinExistence type="inferred from homology"/>
<evidence type="ECO:0000256" key="3">
    <source>
        <dbReference type="ARBA" id="ARBA00022975"/>
    </source>
</evidence>
<accession>A0AAV0Q8H4</accession>
<dbReference type="InterPro" id="IPR006132">
    <property type="entry name" value="Asp/Orn_carbamoyltranf_P-bd"/>
</dbReference>
<feature type="domain" description="Aspartate/ornithine carbamoyltransferase carbamoyl-P binding" evidence="4">
    <location>
        <begin position="86"/>
        <end position="227"/>
    </location>
</feature>
<organism evidence="5 6">
    <name type="scientific">Linum tenue</name>
    <dbReference type="NCBI Taxonomy" id="586396"/>
    <lineage>
        <taxon>Eukaryota</taxon>
        <taxon>Viridiplantae</taxon>
        <taxon>Streptophyta</taxon>
        <taxon>Embryophyta</taxon>
        <taxon>Tracheophyta</taxon>
        <taxon>Spermatophyta</taxon>
        <taxon>Magnoliopsida</taxon>
        <taxon>eudicotyledons</taxon>
        <taxon>Gunneridae</taxon>
        <taxon>Pentapetalae</taxon>
        <taxon>rosids</taxon>
        <taxon>fabids</taxon>
        <taxon>Malpighiales</taxon>
        <taxon>Linaceae</taxon>
        <taxon>Linum</taxon>
    </lineage>
</organism>
<evidence type="ECO:0000256" key="1">
    <source>
        <dbReference type="ARBA" id="ARBA00008896"/>
    </source>
</evidence>
<dbReference type="GO" id="GO:0016597">
    <property type="term" value="F:amino acid binding"/>
    <property type="evidence" value="ECO:0007669"/>
    <property type="project" value="InterPro"/>
</dbReference>
<dbReference type="SUPFAM" id="SSF53671">
    <property type="entry name" value="Aspartate/ornithine carbamoyltransferase"/>
    <property type="match status" value="1"/>
</dbReference>
<dbReference type="InterPro" id="IPR006130">
    <property type="entry name" value="Asp/Orn_carbamoylTrfase"/>
</dbReference>
<dbReference type="GO" id="GO:0006520">
    <property type="term" value="P:amino acid metabolic process"/>
    <property type="evidence" value="ECO:0007669"/>
    <property type="project" value="InterPro"/>
</dbReference>